<name>A0A9P4M3C2_9PEZI</name>
<dbReference type="Pfam" id="PF06985">
    <property type="entry name" value="HET"/>
    <property type="match status" value="1"/>
</dbReference>
<comment type="caution">
    <text evidence="3">The sequence shown here is derived from an EMBL/GenBank/DDBJ whole genome shotgun (WGS) entry which is preliminary data.</text>
</comment>
<dbReference type="OrthoDB" id="20872at2759"/>
<feature type="domain" description="DUF8212" evidence="2">
    <location>
        <begin position="165"/>
        <end position="186"/>
    </location>
</feature>
<reference evidence="3" key="1">
    <citation type="journal article" date="2020" name="Stud. Mycol.">
        <title>101 Dothideomycetes genomes: a test case for predicting lifestyles and emergence of pathogens.</title>
        <authorList>
            <person name="Haridas S."/>
            <person name="Albert R."/>
            <person name="Binder M."/>
            <person name="Bloem J."/>
            <person name="Labutti K."/>
            <person name="Salamov A."/>
            <person name="Andreopoulos B."/>
            <person name="Baker S."/>
            <person name="Barry K."/>
            <person name="Bills G."/>
            <person name="Bluhm B."/>
            <person name="Cannon C."/>
            <person name="Castanera R."/>
            <person name="Culley D."/>
            <person name="Daum C."/>
            <person name="Ezra D."/>
            <person name="Gonzalez J."/>
            <person name="Henrissat B."/>
            <person name="Kuo A."/>
            <person name="Liang C."/>
            <person name="Lipzen A."/>
            <person name="Lutzoni F."/>
            <person name="Magnuson J."/>
            <person name="Mondo S."/>
            <person name="Nolan M."/>
            <person name="Ohm R."/>
            <person name="Pangilinan J."/>
            <person name="Park H.-J."/>
            <person name="Ramirez L."/>
            <person name="Alfaro M."/>
            <person name="Sun H."/>
            <person name="Tritt A."/>
            <person name="Yoshinaga Y."/>
            <person name="Zwiers L.-H."/>
            <person name="Turgeon B."/>
            <person name="Goodwin S."/>
            <person name="Spatafora J."/>
            <person name="Crous P."/>
            <person name="Grigoriev I."/>
        </authorList>
    </citation>
    <scope>NUCLEOTIDE SEQUENCE</scope>
    <source>
        <strain evidence="3">CBS 133067</strain>
    </source>
</reference>
<sequence>KIEMTCQLAREEYLEYAWVDTCCIDKSSSAELTESINSMFKWYSQADICCAFLADWKPEDSNFTHCKWFTRGWTLQELLPSKDVIFYDLNWQPRGTKRDLCAEIAQVSGIIESVLTGETELTDVPVAVRMSWAASRITTREEDMAYSLLGIFDINMTMIYGEGNKAFQRLQQEIIQSTNDLSIFAW</sequence>
<feature type="domain" description="Heterokaryon incompatibility" evidence="1">
    <location>
        <begin position="3"/>
        <end position="58"/>
    </location>
</feature>
<dbReference type="EMBL" id="ML978131">
    <property type="protein sequence ID" value="KAF2095563.1"/>
    <property type="molecule type" value="Genomic_DNA"/>
</dbReference>
<dbReference type="PANTHER" id="PTHR10622">
    <property type="entry name" value="HET DOMAIN-CONTAINING PROTEIN"/>
    <property type="match status" value="1"/>
</dbReference>
<protein>
    <recommendedName>
        <fullName evidence="5">Heterokaryon incompatibility domain-containing protein</fullName>
    </recommendedName>
</protein>
<evidence type="ECO:0000259" key="2">
    <source>
        <dbReference type="Pfam" id="PF26640"/>
    </source>
</evidence>
<dbReference type="InterPro" id="IPR010730">
    <property type="entry name" value="HET"/>
</dbReference>
<feature type="non-terminal residue" evidence="3">
    <location>
        <position position="1"/>
    </location>
</feature>
<dbReference type="Pfam" id="PF26640">
    <property type="entry name" value="DUF8212"/>
    <property type="match status" value="1"/>
</dbReference>
<gene>
    <name evidence="3" type="ORF">NA57DRAFT_11197</name>
</gene>
<evidence type="ECO:0000313" key="4">
    <source>
        <dbReference type="Proteomes" id="UP000799772"/>
    </source>
</evidence>
<proteinExistence type="predicted"/>
<dbReference type="InterPro" id="IPR058525">
    <property type="entry name" value="DUF8212"/>
</dbReference>
<evidence type="ECO:0000313" key="3">
    <source>
        <dbReference type="EMBL" id="KAF2095563.1"/>
    </source>
</evidence>
<dbReference type="AlphaFoldDB" id="A0A9P4M3C2"/>
<feature type="non-terminal residue" evidence="3">
    <location>
        <position position="186"/>
    </location>
</feature>
<dbReference type="Proteomes" id="UP000799772">
    <property type="component" value="Unassembled WGS sequence"/>
</dbReference>
<organism evidence="3 4">
    <name type="scientific">Rhizodiscina lignyota</name>
    <dbReference type="NCBI Taxonomy" id="1504668"/>
    <lineage>
        <taxon>Eukaryota</taxon>
        <taxon>Fungi</taxon>
        <taxon>Dikarya</taxon>
        <taxon>Ascomycota</taxon>
        <taxon>Pezizomycotina</taxon>
        <taxon>Dothideomycetes</taxon>
        <taxon>Pleosporomycetidae</taxon>
        <taxon>Aulographales</taxon>
        <taxon>Rhizodiscinaceae</taxon>
        <taxon>Rhizodiscina</taxon>
    </lineage>
</organism>
<evidence type="ECO:0008006" key="5">
    <source>
        <dbReference type="Google" id="ProtNLM"/>
    </source>
</evidence>
<dbReference type="PANTHER" id="PTHR10622:SF12">
    <property type="entry name" value="HET DOMAIN-CONTAINING PROTEIN"/>
    <property type="match status" value="1"/>
</dbReference>
<evidence type="ECO:0000259" key="1">
    <source>
        <dbReference type="Pfam" id="PF06985"/>
    </source>
</evidence>
<accession>A0A9P4M3C2</accession>
<keyword evidence="4" id="KW-1185">Reference proteome</keyword>